<dbReference type="PANTHER" id="PTHR33751">
    <property type="entry name" value="CBB3-TYPE CYTOCHROME C OXIDASE SUBUNIT FIXP"/>
    <property type="match status" value="1"/>
</dbReference>
<evidence type="ECO:0000256" key="5">
    <source>
        <dbReference type="ARBA" id="ARBA00023004"/>
    </source>
</evidence>
<dbReference type="EMBL" id="JACHHP010000003">
    <property type="protein sequence ID" value="MBB5208609.1"/>
    <property type="molecule type" value="Genomic_DNA"/>
</dbReference>
<dbReference type="SUPFAM" id="SSF46626">
    <property type="entry name" value="Cytochrome c"/>
    <property type="match status" value="1"/>
</dbReference>
<evidence type="ECO:0000256" key="7">
    <source>
        <dbReference type="SAM" id="SignalP"/>
    </source>
</evidence>
<evidence type="ECO:0000313" key="10">
    <source>
        <dbReference type="Proteomes" id="UP000521199"/>
    </source>
</evidence>
<dbReference type="Pfam" id="PF00034">
    <property type="entry name" value="Cytochrom_C"/>
    <property type="match status" value="1"/>
</dbReference>
<dbReference type="InterPro" id="IPR009056">
    <property type="entry name" value="Cyt_c-like_dom"/>
</dbReference>
<protein>
    <submittedName>
        <fullName evidence="9">Cytochrome c553</fullName>
    </submittedName>
</protein>
<keyword evidence="4" id="KW-0249">Electron transport</keyword>
<dbReference type="AlphaFoldDB" id="A0A7W8D628"/>
<dbReference type="PANTHER" id="PTHR33751:SF9">
    <property type="entry name" value="CYTOCHROME C4"/>
    <property type="match status" value="1"/>
</dbReference>
<evidence type="ECO:0000256" key="6">
    <source>
        <dbReference type="PROSITE-ProRule" id="PRU00433"/>
    </source>
</evidence>
<dbReference type="GO" id="GO:0020037">
    <property type="term" value="F:heme binding"/>
    <property type="evidence" value="ECO:0007669"/>
    <property type="project" value="InterPro"/>
</dbReference>
<keyword evidence="7" id="KW-0732">Signal</keyword>
<dbReference type="GO" id="GO:0046872">
    <property type="term" value="F:metal ion binding"/>
    <property type="evidence" value="ECO:0007669"/>
    <property type="project" value="UniProtKB-KW"/>
</dbReference>
<evidence type="ECO:0000256" key="1">
    <source>
        <dbReference type="ARBA" id="ARBA00022448"/>
    </source>
</evidence>
<sequence>MMPTLRLAACLALAAFVLPASAQQPVSVKGDAAAGELKVYTCTGCHGIPGYKNIYPHYHVPKIVGQNYDYIVAALTEYQKGERSHPTMRAQAESFTAQDIADIAAYLSTHKVGDHK</sequence>
<proteinExistence type="predicted"/>
<dbReference type="Proteomes" id="UP000521199">
    <property type="component" value="Unassembled WGS sequence"/>
</dbReference>
<organism evidence="9 10">
    <name type="scientific">Chiayiivirga flava</name>
    <dbReference type="NCBI Taxonomy" id="659595"/>
    <lineage>
        <taxon>Bacteria</taxon>
        <taxon>Pseudomonadati</taxon>
        <taxon>Pseudomonadota</taxon>
        <taxon>Gammaproteobacteria</taxon>
        <taxon>Lysobacterales</taxon>
        <taxon>Lysobacteraceae</taxon>
        <taxon>Chiayiivirga</taxon>
    </lineage>
</organism>
<dbReference type="Gene3D" id="1.10.760.10">
    <property type="entry name" value="Cytochrome c-like domain"/>
    <property type="match status" value="1"/>
</dbReference>
<evidence type="ECO:0000259" key="8">
    <source>
        <dbReference type="PROSITE" id="PS51007"/>
    </source>
</evidence>
<comment type="caution">
    <text evidence="9">The sequence shown here is derived from an EMBL/GenBank/DDBJ whole genome shotgun (WGS) entry which is preliminary data.</text>
</comment>
<dbReference type="PROSITE" id="PS51007">
    <property type="entry name" value="CYTC"/>
    <property type="match status" value="1"/>
</dbReference>
<accession>A0A7W8D628</accession>
<keyword evidence="2 6" id="KW-0349">Heme</keyword>
<gene>
    <name evidence="9" type="ORF">HNQ52_002151</name>
</gene>
<feature type="domain" description="Cytochrome c" evidence="8">
    <location>
        <begin position="30"/>
        <end position="111"/>
    </location>
</feature>
<keyword evidence="5 6" id="KW-0408">Iron</keyword>
<dbReference type="InterPro" id="IPR050597">
    <property type="entry name" value="Cytochrome_c_Oxidase_Subunit"/>
</dbReference>
<dbReference type="GO" id="GO:0009055">
    <property type="term" value="F:electron transfer activity"/>
    <property type="evidence" value="ECO:0007669"/>
    <property type="project" value="InterPro"/>
</dbReference>
<evidence type="ECO:0000313" key="9">
    <source>
        <dbReference type="EMBL" id="MBB5208609.1"/>
    </source>
</evidence>
<keyword evidence="3 6" id="KW-0479">Metal-binding</keyword>
<evidence type="ECO:0000256" key="2">
    <source>
        <dbReference type="ARBA" id="ARBA00022617"/>
    </source>
</evidence>
<feature type="signal peptide" evidence="7">
    <location>
        <begin position="1"/>
        <end position="22"/>
    </location>
</feature>
<keyword evidence="10" id="KW-1185">Reference proteome</keyword>
<feature type="chain" id="PRO_5030887078" evidence="7">
    <location>
        <begin position="23"/>
        <end position="116"/>
    </location>
</feature>
<name>A0A7W8D628_9GAMM</name>
<keyword evidence="1" id="KW-0813">Transport</keyword>
<evidence type="ECO:0000256" key="4">
    <source>
        <dbReference type="ARBA" id="ARBA00022982"/>
    </source>
</evidence>
<evidence type="ECO:0000256" key="3">
    <source>
        <dbReference type="ARBA" id="ARBA00022723"/>
    </source>
</evidence>
<dbReference type="InterPro" id="IPR036909">
    <property type="entry name" value="Cyt_c-like_dom_sf"/>
</dbReference>
<reference evidence="9 10" key="1">
    <citation type="submission" date="2020-08" db="EMBL/GenBank/DDBJ databases">
        <title>Genomic Encyclopedia of Type Strains, Phase IV (KMG-IV): sequencing the most valuable type-strain genomes for metagenomic binning, comparative biology and taxonomic classification.</title>
        <authorList>
            <person name="Goeker M."/>
        </authorList>
    </citation>
    <scope>NUCLEOTIDE SEQUENCE [LARGE SCALE GENOMIC DNA]</scope>
    <source>
        <strain evidence="9 10">DSM 24163</strain>
    </source>
</reference>